<comment type="pathway">
    <text evidence="6">Cofactor biosynthesis; tetrahydrofolate biosynthesis; 2-amino-4-hydroxy-6-hydroxymethyl-7,8-dihydropteridine diphosphate from 7,8-dihydroneopterin triphosphate: step 3/4.</text>
</comment>
<dbReference type="GO" id="GO:0004150">
    <property type="term" value="F:dihydroneopterin aldolase activity"/>
    <property type="evidence" value="ECO:0007669"/>
    <property type="project" value="UniProtKB-EC"/>
</dbReference>
<sequence>MKAFQLGRRVGGSTLVVKNVSILRCHGALAVSYARTPVRCVSSTKESSEATKWTPHSLNKLQATRFGKDAPSEFPKETPKVHTAYIAFGSNLGDRIGWIEKACKHMSSRGIKIKRTSCLWETEPMYVVDQGSFINGVCEVETTLGPIPLLDVLQSIEKSLGRKKIIDKGPRNIDLDILLFDDQAIDHERLKVPHPGIFEREFVLRPLAELIPARALDAASPWKVTQDYLNALPPSPSPISTLTPLNPWIEPIRALQSNRQTHVMAIMNLTPDSFSDGGVNLPEDGKEDTHKIRRLYDRTIAHADKGATIIDIGGQSTAPGTLQVTDAQEISRIFPFVEELNAHPRFRKKIAISIDTYRSAVVEALDEVGMIGGIDIINDVSAGQMDPNMLSTVARLGKTVVLMHMRGTPQTMNTRTAYPDGLIPTIANELLQRVAEAEAAGIYRWRIILDPGIGFAKNQEQNLEILRRFDELRDWPGLRGLPWLLGSSRKNFVGKITGVKEPPQRVWGTAATVAAAVQGGADIVRVHDVEKMMQVVKMSDAIWRV</sequence>
<dbReference type="EC" id="2.7.6.3" evidence="12"/>
<dbReference type="AlphaFoldDB" id="A0A2J6S8Y7"/>
<dbReference type="EC" id="2.5.1.15" evidence="10"/>
<dbReference type="GO" id="GO:0004156">
    <property type="term" value="F:dihydropteroate synthase activity"/>
    <property type="evidence" value="ECO:0007669"/>
    <property type="project" value="UniProtKB-EC"/>
</dbReference>
<keyword evidence="15" id="KW-0547">Nucleotide-binding</keyword>
<dbReference type="Gene3D" id="3.20.20.20">
    <property type="entry name" value="Dihydropteroate synthase-like"/>
    <property type="match status" value="1"/>
</dbReference>
<comment type="pathway">
    <text evidence="5">Cofactor biosynthesis; tetrahydrofolate biosynthesis; 7,8-dihydrofolate from 2-amino-4-hydroxy-6-hydroxymethyl-7,8-dihydropteridine diphosphate and 4-aminobenzoate: step 1/2.</text>
</comment>
<dbReference type="PANTHER" id="PTHR20941">
    <property type="entry name" value="FOLATE SYNTHESIS PROTEINS"/>
    <property type="match status" value="1"/>
</dbReference>
<dbReference type="InterPro" id="IPR000550">
    <property type="entry name" value="Hppk"/>
</dbReference>
<evidence type="ECO:0000256" key="5">
    <source>
        <dbReference type="ARBA" id="ARBA00004763"/>
    </source>
</evidence>
<dbReference type="SUPFAM" id="SSF55083">
    <property type="entry name" value="6-hydroxymethyl-7,8-dihydropterin pyrophosphokinase, HPPK"/>
    <property type="match status" value="1"/>
</dbReference>
<dbReference type="GO" id="GO:0005524">
    <property type="term" value="F:ATP binding"/>
    <property type="evidence" value="ECO:0007669"/>
    <property type="project" value="UniProtKB-KW"/>
</dbReference>
<evidence type="ECO:0000256" key="18">
    <source>
        <dbReference type="ARBA" id="ARBA00022842"/>
    </source>
</evidence>
<evidence type="ECO:0000256" key="19">
    <source>
        <dbReference type="ARBA" id="ARBA00022909"/>
    </source>
</evidence>
<evidence type="ECO:0000256" key="8">
    <source>
        <dbReference type="ARBA" id="ARBA00009640"/>
    </source>
</evidence>
<comment type="similarity">
    <text evidence="8">In the N-terminal section; belongs to the DHNA family.</text>
</comment>
<dbReference type="FunFam" id="3.20.20.20:FF:000006">
    <property type="entry name" value="Dihydropteroate synthase"/>
    <property type="match status" value="1"/>
</dbReference>
<evidence type="ECO:0000256" key="21">
    <source>
        <dbReference type="ARBA" id="ARBA00058009"/>
    </source>
</evidence>
<evidence type="ECO:0000256" key="16">
    <source>
        <dbReference type="ARBA" id="ARBA00022777"/>
    </source>
</evidence>
<keyword evidence="19" id="KW-0289">Folate biosynthesis</keyword>
<keyword evidence="27" id="KW-1185">Reference proteome</keyword>
<dbReference type="UniPathway" id="UPA00077">
    <property type="reaction ID" value="UER00155"/>
</dbReference>
<reference evidence="26 27" key="1">
    <citation type="submission" date="2016-04" db="EMBL/GenBank/DDBJ databases">
        <title>A degradative enzymes factory behind the ericoid mycorrhizal symbiosis.</title>
        <authorList>
            <consortium name="DOE Joint Genome Institute"/>
            <person name="Martino E."/>
            <person name="Morin E."/>
            <person name="Grelet G."/>
            <person name="Kuo A."/>
            <person name="Kohler A."/>
            <person name="Daghino S."/>
            <person name="Barry K."/>
            <person name="Choi C."/>
            <person name="Cichocki N."/>
            <person name="Clum A."/>
            <person name="Copeland A."/>
            <person name="Hainaut M."/>
            <person name="Haridas S."/>
            <person name="Labutti K."/>
            <person name="Lindquist E."/>
            <person name="Lipzen A."/>
            <person name="Khouja H.-R."/>
            <person name="Murat C."/>
            <person name="Ohm R."/>
            <person name="Olson A."/>
            <person name="Spatafora J."/>
            <person name="Veneault-Fourrey C."/>
            <person name="Henrissat B."/>
            <person name="Grigoriev I."/>
            <person name="Martin F."/>
            <person name="Perotto S."/>
        </authorList>
    </citation>
    <scope>NUCLEOTIDE SEQUENCE [LARGE SCALE GENOMIC DNA]</scope>
    <source>
        <strain evidence="26 27">F</strain>
    </source>
</reference>
<dbReference type="InterPro" id="IPR011005">
    <property type="entry name" value="Dihydropteroate_synth-like_sf"/>
</dbReference>
<evidence type="ECO:0000256" key="2">
    <source>
        <dbReference type="ARBA" id="ARBA00000198"/>
    </source>
</evidence>
<evidence type="ECO:0000256" key="4">
    <source>
        <dbReference type="ARBA" id="ARBA00001946"/>
    </source>
</evidence>
<evidence type="ECO:0000256" key="15">
    <source>
        <dbReference type="ARBA" id="ARBA00022741"/>
    </source>
</evidence>
<evidence type="ECO:0000256" key="6">
    <source>
        <dbReference type="ARBA" id="ARBA00005013"/>
    </source>
</evidence>
<evidence type="ECO:0000256" key="1">
    <source>
        <dbReference type="ARBA" id="ARBA00000012"/>
    </source>
</evidence>
<evidence type="ECO:0000313" key="27">
    <source>
        <dbReference type="Proteomes" id="UP000235786"/>
    </source>
</evidence>
<comment type="cofactor">
    <cofactor evidence="4">
        <name>Mg(2+)</name>
        <dbReference type="ChEBI" id="CHEBI:18420"/>
    </cofactor>
</comment>
<keyword evidence="17" id="KW-0067">ATP-binding</keyword>
<dbReference type="GO" id="GO:0016301">
    <property type="term" value="F:kinase activity"/>
    <property type="evidence" value="ECO:0007669"/>
    <property type="project" value="UniProtKB-KW"/>
</dbReference>
<evidence type="ECO:0000256" key="20">
    <source>
        <dbReference type="ARBA" id="ARBA00023268"/>
    </source>
</evidence>
<dbReference type="STRING" id="1149755.A0A2J6S8Y7"/>
<comment type="pathway">
    <text evidence="7">Cofactor biosynthesis; tetrahydrofolate biosynthesis; 2-amino-4-hydroxy-6-hydroxymethyl-7,8-dihydropteridine diphosphate from 7,8-dihydroneopterin triphosphate: step 4/4.</text>
</comment>
<dbReference type="InterPro" id="IPR045031">
    <property type="entry name" value="DHP_synth-like"/>
</dbReference>
<evidence type="ECO:0000256" key="24">
    <source>
        <dbReference type="ARBA" id="ARBA00068111"/>
    </source>
</evidence>
<dbReference type="PROSITE" id="PS50972">
    <property type="entry name" value="PTERIN_BINDING"/>
    <property type="match status" value="1"/>
</dbReference>
<dbReference type="GO" id="GO:0005740">
    <property type="term" value="C:mitochondrial envelope"/>
    <property type="evidence" value="ECO:0007669"/>
    <property type="project" value="TreeGrafter"/>
</dbReference>
<dbReference type="SUPFAM" id="SSF51717">
    <property type="entry name" value="Dihydropteroate synthetase-like"/>
    <property type="match status" value="1"/>
</dbReference>
<dbReference type="OrthoDB" id="615426at2759"/>
<comment type="catalytic activity">
    <reaction evidence="3">
        <text>7,8-dihydroneopterin = 6-hydroxymethyl-7,8-dihydropterin + glycolaldehyde</text>
        <dbReference type="Rhea" id="RHEA:10540"/>
        <dbReference type="ChEBI" id="CHEBI:17001"/>
        <dbReference type="ChEBI" id="CHEBI:17071"/>
        <dbReference type="ChEBI" id="CHEBI:44841"/>
        <dbReference type="EC" id="4.1.2.25"/>
    </reaction>
</comment>
<dbReference type="GO" id="GO:0046656">
    <property type="term" value="P:folic acid biosynthetic process"/>
    <property type="evidence" value="ECO:0007669"/>
    <property type="project" value="UniProtKB-KW"/>
</dbReference>
<dbReference type="PROSITE" id="PS00792">
    <property type="entry name" value="DHPS_1"/>
    <property type="match status" value="1"/>
</dbReference>
<comment type="catalytic activity">
    <reaction evidence="1">
        <text>(7,8-dihydropterin-6-yl)methyl diphosphate + 4-aminobenzoate = 7,8-dihydropteroate + diphosphate</text>
        <dbReference type="Rhea" id="RHEA:19949"/>
        <dbReference type="ChEBI" id="CHEBI:17836"/>
        <dbReference type="ChEBI" id="CHEBI:17839"/>
        <dbReference type="ChEBI" id="CHEBI:33019"/>
        <dbReference type="ChEBI" id="CHEBI:72950"/>
        <dbReference type="EC" id="2.5.1.15"/>
    </reaction>
</comment>
<dbReference type="PROSITE" id="PS00794">
    <property type="entry name" value="HPPK"/>
    <property type="match status" value="1"/>
</dbReference>
<evidence type="ECO:0000256" key="7">
    <source>
        <dbReference type="ARBA" id="ARBA00005051"/>
    </source>
</evidence>
<dbReference type="CDD" id="cd00483">
    <property type="entry name" value="HPPK"/>
    <property type="match status" value="1"/>
</dbReference>
<dbReference type="EC" id="4.1.2.25" evidence="11"/>
<feature type="domain" description="Pterin-binding" evidence="25">
    <location>
        <begin position="261"/>
        <end position="537"/>
    </location>
</feature>
<dbReference type="Proteomes" id="UP000235786">
    <property type="component" value="Unassembled WGS sequence"/>
</dbReference>
<dbReference type="EMBL" id="KZ613938">
    <property type="protein sequence ID" value="PMD47237.1"/>
    <property type="molecule type" value="Genomic_DNA"/>
</dbReference>
<dbReference type="InterPro" id="IPR000489">
    <property type="entry name" value="Pterin-binding_dom"/>
</dbReference>
<comment type="catalytic activity">
    <reaction evidence="2">
        <text>6-hydroxymethyl-7,8-dihydropterin + ATP = (7,8-dihydropterin-6-yl)methyl diphosphate + AMP + H(+)</text>
        <dbReference type="Rhea" id="RHEA:11412"/>
        <dbReference type="ChEBI" id="CHEBI:15378"/>
        <dbReference type="ChEBI" id="CHEBI:30616"/>
        <dbReference type="ChEBI" id="CHEBI:44841"/>
        <dbReference type="ChEBI" id="CHEBI:72950"/>
        <dbReference type="ChEBI" id="CHEBI:456215"/>
        <dbReference type="EC" id="2.7.6.3"/>
    </reaction>
</comment>
<evidence type="ECO:0000256" key="10">
    <source>
        <dbReference type="ARBA" id="ARBA00012458"/>
    </source>
</evidence>
<gene>
    <name evidence="26" type="ORF">L207DRAFT_506236</name>
</gene>
<evidence type="ECO:0000256" key="22">
    <source>
        <dbReference type="ARBA" id="ARBA00061548"/>
    </source>
</evidence>
<dbReference type="NCBIfam" id="TIGR01498">
    <property type="entry name" value="folK"/>
    <property type="match status" value="1"/>
</dbReference>
<dbReference type="InterPro" id="IPR035907">
    <property type="entry name" value="Hppk_sf"/>
</dbReference>
<dbReference type="Pfam" id="PF00809">
    <property type="entry name" value="Pterin_bind"/>
    <property type="match status" value="1"/>
</dbReference>
<comment type="function">
    <text evidence="21">Catalyzes three sequential steps of tetrahydrofolate biosynthesis.</text>
</comment>
<evidence type="ECO:0000256" key="23">
    <source>
        <dbReference type="ARBA" id="ARBA00067568"/>
    </source>
</evidence>
<dbReference type="NCBIfam" id="TIGR01496">
    <property type="entry name" value="DHPS"/>
    <property type="match status" value="1"/>
</dbReference>
<evidence type="ECO:0000259" key="25">
    <source>
        <dbReference type="PROSITE" id="PS50972"/>
    </source>
</evidence>
<evidence type="ECO:0000313" key="26">
    <source>
        <dbReference type="EMBL" id="PMD47237.1"/>
    </source>
</evidence>
<keyword evidence="14" id="KW-0479">Metal-binding</keyword>
<accession>A0A2J6S8Y7</accession>
<keyword evidence="16" id="KW-0418">Kinase</keyword>
<dbReference type="PANTHER" id="PTHR20941:SF1">
    <property type="entry name" value="FOLIC ACID SYNTHESIS PROTEIN FOL1"/>
    <property type="match status" value="1"/>
</dbReference>
<evidence type="ECO:0000256" key="9">
    <source>
        <dbReference type="ARBA" id="ARBA00009951"/>
    </source>
</evidence>
<evidence type="ECO:0000256" key="12">
    <source>
        <dbReference type="ARBA" id="ARBA00013253"/>
    </source>
</evidence>
<dbReference type="GO" id="GO:0046654">
    <property type="term" value="P:tetrahydrofolate biosynthetic process"/>
    <property type="evidence" value="ECO:0007669"/>
    <property type="project" value="UniProtKB-UniPathway"/>
</dbReference>
<proteinExistence type="inferred from homology"/>
<keyword evidence="13" id="KW-0808">Transferase</keyword>
<keyword evidence="20" id="KW-0511">Multifunctional enzyme</keyword>
<evidence type="ECO:0000256" key="13">
    <source>
        <dbReference type="ARBA" id="ARBA00022679"/>
    </source>
</evidence>
<dbReference type="Gene3D" id="3.30.70.560">
    <property type="entry name" value="7,8-Dihydro-6-hydroxymethylpterin-pyrophosphokinase HPPK"/>
    <property type="match status" value="1"/>
</dbReference>
<evidence type="ECO:0000256" key="14">
    <source>
        <dbReference type="ARBA" id="ARBA00022723"/>
    </source>
</evidence>
<comment type="similarity">
    <text evidence="22">In the central section; belongs to the HPPK family.</text>
</comment>
<comment type="similarity">
    <text evidence="9">In the C-terminal section; belongs to the DHPS family.</text>
</comment>
<name>A0A2J6S8Y7_HYAVF</name>
<dbReference type="GO" id="GO:0046872">
    <property type="term" value="F:metal ion binding"/>
    <property type="evidence" value="ECO:0007669"/>
    <property type="project" value="UniProtKB-KW"/>
</dbReference>
<dbReference type="GO" id="GO:0003848">
    <property type="term" value="F:2-amino-4-hydroxy-6-hydroxymethyldihydropteridine diphosphokinase activity"/>
    <property type="evidence" value="ECO:0007669"/>
    <property type="project" value="UniProtKB-EC"/>
</dbReference>
<protein>
    <recommendedName>
        <fullName evidence="23">Folic acid synthesis protein FOL1</fullName>
        <ecNumber evidence="10">2.5.1.15</ecNumber>
        <ecNumber evidence="12">2.7.6.3</ecNumber>
        <ecNumber evidence="11">4.1.2.25</ecNumber>
    </recommendedName>
    <alternativeName>
        <fullName evidence="24">Folic acid synthesis protein fol1</fullName>
    </alternativeName>
</protein>
<dbReference type="InterPro" id="IPR006390">
    <property type="entry name" value="DHP_synth_dom"/>
</dbReference>
<organism evidence="26 27">
    <name type="scientific">Hyaloscypha variabilis (strain UAMH 11265 / GT02V1 / F)</name>
    <name type="common">Meliniomyces variabilis</name>
    <dbReference type="NCBI Taxonomy" id="1149755"/>
    <lineage>
        <taxon>Eukaryota</taxon>
        <taxon>Fungi</taxon>
        <taxon>Dikarya</taxon>
        <taxon>Ascomycota</taxon>
        <taxon>Pezizomycotina</taxon>
        <taxon>Leotiomycetes</taxon>
        <taxon>Helotiales</taxon>
        <taxon>Hyaloscyphaceae</taxon>
        <taxon>Hyaloscypha</taxon>
        <taxon>Hyaloscypha variabilis</taxon>
    </lineage>
</organism>
<keyword evidence="18" id="KW-0460">Magnesium</keyword>
<dbReference type="CDD" id="cd00739">
    <property type="entry name" value="DHPS"/>
    <property type="match status" value="1"/>
</dbReference>
<evidence type="ECO:0000256" key="11">
    <source>
        <dbReference type="ARBA" id="ARBA00013043"/>
    </source>
</evidence>
<evidence type="ECO:0000256" key="17">
    <source>
        <dbReference type="ARBA" id="ARBA00022840"/>
    </source>
</evidence>
<dbReference type="PROSITE" id="PS00793">
    <property type="entry name" value="DHPS_2"/>
    <property type="match status" value="1"/>
</dbReference>
<dbReference type="Pfam" id="PF01288">
    <property type="entry name" value="HPPK"/>
    <property type="match status" value="1"/>
</dbReference>
<evidence type="ECO:0000256" key="3">
    <source>
        <dbReference type="ARBA" id="ARBA00001353"/>
    </source>
</evidence>